<keyword evidence="3" id="KW-0378">Hydrolase</keyword>
<keyword evidence="1" id="KW-0456">Lyase</keyword>
<gene>
    <name evidence="3" type="ORF">FXF69_25510</name>
</gene>
<keyword evidence="4" id="KW-1185">Reference proteome</keyword>
<dbReference type="GO" id="GO:0005737">
    <property type="term" value="C:cytoplasm"/>
    <property type="evidence" value="ECO:0007669"/>
    <property type="project" value="TreeGrafter"/>
</dbReference>
<dbReference type="GO" id="GO:0019748">
    <property type="term" value="P:secondary metabolic process"/>
    <property type="evidence" value="ECO:0007669"/>
    <property type="project" value="TreeGrafter"/>
</dbReference>
<dbReference type="GO" id="GO:0016831">
    <property type="term" value="F:carboxy-lyase activity"/>
    <property type="evidence" value="ECO:0007669"/>
    <property type="project" value="InterPro"/>
</dbReference>
<sequence>MSVPLIIDTDTHVNEPRDLWTSRMSRDRWGDLIPEVRWIEDRQGEYWCMAGKPLFTVGTCIMEPDENGRPIRSPRFPDYAQTYEQMHPSAYDATERLKVLDSYGIQAAALFPNLGFVGPNIFAAAGSDALEFQTAALRAYNDFLLDWCGADPDRLLSLALIPYWDVDAAVAEIERCAALGHKGLVSTGKPQEHGQPLFVDPYWDRMWAAAQDVGLSISFHVGGGDLSRHLNPERIEKEGWRATLARLTTSFFMESGIGVADLLMSGVLARFPRLRFVSVESAIGWIPFLLESLDFHYKKYEPWVERPEFAASDLLPSDYFRRQVFANFWYEKLQPWHVEAIGTDNLLFETDYPHQTCLAGDEITEAIDNSLGGLPEADREKVLWRNAASLYNLDVAKLEALNTP</sequence>
<accession>A0A5D0NJA7</accession>
<dbReference type="GO" id="GO:0016787">
    <property type="term" value="F:hydrolase activity"/>
    <property type="evidence" value="ECO:0007669"/>
    <property type="project" value="UniProtKB-KW"/>
</dbReference>
<comment type="caution">
    <text evidence="3">The sequence shown here is derived from an EMBL/GenBank/DDBJ whole genome shotgun (WGS) entry which is preliminary data.</text>
</comment>
<dbReference type="SUPFAM" id="SSF51556">
    <property type="entry name" value="Metallo-dependent hydrolases"/>
    <property type="match status" value="1"/>
</dbReference>
<dbReference type="STRING" id="1220554.GCA_001552135_06284"/>
<feature type="domain" description="Amidohydrolase-related" evidence="2">
    <location>
        <begin position="118"/>
        <end position="393"/>
    </location>
</feature>
<dbReference type="InterPro" id="IPR032466">
    <property type="entry name" value="Metal_Hydrolase"/>
</dbReference>
<dbReference type="InterPro" id="IPR006680">
    <property type="entry name" value="Amidohydro-rel"/>
</dbReference>
<dbReference type="Pfam" id="PF04909">
    <property type="entry name" value="Amidohydro_2"/>
    <property type="match status" value="1"/>
</dbReference>
<dbReference type="Gene3D" id="3.20.20.140">
    <property type="entry name" value="Metal-dependent hydrolases"/>
    <property type="match status" value="1"/>
</dbReference>
<evidence type="ECO:0000313" key="3">
    <source>
        <dbReference type="EMBL" id="TYB44294.1"/>
    </source>
</evidence>
<dbReference type="AlphaFoldDB" id="A0A5D0NJA7"/>
<dbReference type="EMBL" id="VSFG01000005">
    <property type="protein sequence ID" value="TYB44294.1"/>
    <property type="molecule type" value="Genomic_DNA"/>
</dbReference>
<proteinExistence type="predicted"/>
<name>A0A5D0NJA7_9ACTN</name>
<dbReference type="PANTHER" id="PTHR21240">
    <property type="entry name" value="2-AMINO-3-CARBOXYLMUCONATE-6-SEMIALDEHYDE DECARBOXYLASE"/>
    <property type="match status" value="1"/>
</dbReference>
<evidence type="ECO:0000256" key="1">
    <source>
        <dbReference type="ARBA" id="ARBA00023239"/>
    </source>
</evidence>
<evidence type="ECO:0000259" key="2">
    <source>
        <dbReference type="Pfam" id="PF04909"/>
    </source>
</evidence>
<evidence type="ECO:0000313" key="4">
    <source>
        <dbReference type="Proteomes" id="UP000323380"/>
    </source>
</evidence>
<organism evidence="3 4">
    <name type="scientific">Actinomadura chibensis</name>
    <dbReference type="NCBI Taxonomy" id="392828"/>
    <lineage>
        <taxon>Bacteria</taxon>
        <taxon>Bacillati</taxon>
        <taxon>Actinomycetota</taxon>
        <taxon>Actinomycetes</taxon>
        <taxon>Streptosporangiales</taxon>
        <taxon>Thermomonosporaceae</taxon>
        <taxon>Actinomadura</taxon>
    </lineage>
</organism>
<reference evidence="3 4" key="1">
    <citation type="submission" date="2019-08" db="EMBL/GenBank/DDBJ databases">
        <title>Actinomadura sp. nov. CYP1-5 isolated from mountain soil.</title>
        <authorList>
            <person name="Songsumanus A."/>
            <person name="Kuncharoen N."/>
            <person name="Kudo T."/>
            <person name="Yuki M."/>
            <person name="Igarashi Y."/>
            <person name="Tanasupawat S."/>
        </authorList>
    </citation>
    <scope>NUCLEOTIDE SEQUENCE [LARGE SCALE GENOMIC DNA]</scope>
    <source>
        <strain evidence="3 4">JCM 14158</strain>
    </source>
</reference>
<dbReference type="Proteomes" id="UP000323380">
    <property type="component" value="Unassembled WGS sequence"/>
</dbReference>
<dbReference type="InterPro" id="IPR032465">
    <property type="entry name" value="ACMSD"/>
</dbReference>
<dbReference type="PANTHER" id="PTHR21240:SF28">
    <property type="entry name" value="ISO-OROTATE DECARBOXYLASE (EUROFUNG)"/>
    <property type="match status" value="1"/>
</dbReference>
<protein>
    <submittedName>
        <fullName evidence="3">Amidohydrolase</fullName>
    </submittedName>
</protein>